<dbReference type="EMBL" id="LR746264">
    <property type="protein sequence ID" value="CAA7388203.1"/>
    <property type="molecule type" value="Genomic_DNA"/>
</dbReference>
<protein>
    <submittedName>
        <fullName evidence="3">Uncharacterized protein</fullName>
    </submittedName>
</protein>
<evidence type="ECO:0000313" key="3">
    <source>
        <dbReference type="EMBL" id="CAA7388203.1"/>
    </source>
</evidence>
<gene>
    <name evidence="3" type="ORF">SI8410_01000471</name>
</gene>
<evidence type="ECO:0000313" key="4">
    <source>
        <dbReference type="Proteomes" id="UP000663760"/>
    </source>
</evidence>
<dbReference type="OrthoDB" id="1899410at2759"/>
<dbReference type="PANTHER" id="PTHR35986:SF1">
    <property type="entry name" value="OS10G0430800 PROTEIN"/>
    <property type="match status" value="1"/>
</dbReference>
<sequence length="196" mass="21867">MGEVLAELERVLRSDPKETITLDEELVLQKCKTRAVNTFLTSAGISSALVWGGAALFMGGWTFDKSLNSSVQSILAAHGTRMQREVTRIVMSKNLQNPGSPISKIFYPEHVYDDSSREKPLRNTSVDTTVSGLGDLIADPLDYILGYPEDEALQSNAPVISRRQTQAQKRRQRRHPIRHDRNSPFMASPKTKTLSL</sequence>
<feature type="region of interest" description="Disordered" evidence="1">
    <location>
        <begin position="159"/>
        <end position="196"/>
    </location>
</feature>
<keyword evidence="2" id="KW-0812">Transmembrane</keyword>
<evidence type="ECO:0000256" key="2">
    <source>
        <dbReference type="SAM" id="Phobius"/>
    </source>
</evidence>
<organism evidence="3 4">
    <name type="scientific">Spirodela intermedia</name>
    <name type="common">Intermediate duckweed</name>
    <dbReference type="NCBI Taxonomy" id="51605"/>
    <lineage>
        <taxon>Eukaryota</taxon>
        <taxon>Viridiplantae</taxon>
        <taxon>Streptophyta</taxon>
        <taxon>Embryophyta</taxon>
        <taxon>Tracheophyta</taxon>
        <taxon>Spermatophyta</taxon>
        <taxon>Magnoliopsida</taxon>
        <taxon>Liliopsida</taxon>
        <taxon>Araceae</taxon>
        <taxon>Lemnoideae</taxon>
        <taxon>Spirodela</taxon>
    </lineage>
</organism>
<keyword evidence="2" id="KW-0472">Membrane</keyword>
<evidence type="ECO:0000256" key="1">
    <source>
        <dbReference type="SAM" id="MobiDB-lite"/>
    </source>
</evidence>
<reference evidence="3" key="1">
    <citation type="submission" date="2020-02" db="EMBL/GenBank/DDBJ databases">
        <authorList>
            <person name="Scholz U."/>
            <person name="Mascher M."/>
            <person name="Fiebig A."/>
        </authorList>
    </citation>
    <scope>NUCLEOTIDE SEQUENCE</scope>
</reference>
<name>A0A7I8JWJ6_SPIIN</name>
<feature type="transmembrane region" description="Helical" evidence="2">
    <location>
        <begin position="39"/>
        <end position="63"/>
    </location>
</feature>
<dbReference type="PANTHER" id="PTHR35986">
    <property type="entry name" value="EXPRESSED PROTEIN"/>
    <property type="match status" value="1"/>
</dbReference>
<dbReference type="AlphaFoldDB" id="A0A7I8JWJ6"/>
<feature type="compositionally biased region" description="Basic residues" evidence="1">
    <location>
        <begin position="168"/>
        <end position="178"/>
    </location>
</feature>
<proteinExistence type="predicted"/>
<dbReference type="Proteomes" id="UP000663760">
    <property type="component" value="Chromosome 1"/>
</dbReference>
<keyword evidence="2" id="KW-1133">Transmembrane helix</keyword>
<accession>A0A7I8JWJ6</accession>
<keyword evidence="4" id="KW-1185">Reference proteome</keyword>